<dbReference type="InterPro" id="IPR008207">
    <property type="entry name" value="Sig_transdc_His_kin_Hpt_dom"/>
</dbReference>
<feature type="domain" description="PAS" evidence="20">
    <location>
        <begin position="511"/>
        <end position="561"/>
    </location>
</feature>
<evidence type="ECO:0000256" key="9">
    <source>
        <dbReference type="ARBA" id="ARBA00022777"/>
    </source>
</evidence>
<dbReference type="PROSITE" id="PS50113">
    <property type="entry name" value="PAC"/>
    <property type="match status" value="3"/>
</dbReference>
<dbReference type="InterPro" id="IPR036097">
    <property type="entry name" value="HisK_dim/P_sf"/>
</dbReference>
<dbReference type="Pfam" id="PF03924">
    <property type="entry name" value="CHASE"/>
    <property type="match status" value="1"/>
</dbReference>
<keyword evidence="4" id="KW-1003">Cell membrane</keyword>
<evidence type="ECO:0000256" key="13">
    <source>
        <dbReference type="ARBA" id="ARBA00023136"/>
    </source>
</evidence>
<evidence type="ECO:0000259" key="21">
    <source>
        <dbReference type="PROSITE" id="PS50113"/>
    </source>
</evidence>
<dbReference type="InterPro" id="IPR004358">
    <property type="entry name" value="Sig_transdc_His_kin-like_C"/>
</dbReference>
<evidence type="ECO:0000256" key="5">
    <source>
        <dbReference type="ARBA" id="ARBA00022553"/>
    </source>
</evidence>
<feature type="domain" description="CHASE" evidence="22">
    <location>
        <begin position="92"/>
        <end position="309"/>
    </location>
</feature>
<protein>
    <recommendedName>
        <fullName evidence="15">Sensory/regulatory protein RpfC</fullName>
        <ecNumber evidence="3">2.7.13.3</ecNumber>
    </recommendedName>
</protein>
<evidence type="ECO:0000259" key="22">
    <source>
        <dbReference type="PROSITE" id="PS50839"/>
    </source>
</evidence>
<keyword evidence="6" id="KW-0808">Transferase</keyword>
<dbReference type="InterPro" id="IPR013655">
    <property type="entry name" value="PAS_fold_3"/>
</dbReference>
<evidence type="ECO:0000313" key="25">
    <source>
        <dbReference type="Proteomes" id="UP000321110"/>
    </source>
</evidence>
<dbReference type="Gene3D" id="3.30.450.20">
    <property type="entry name" value="PAS domain"/>
    <property type="match status" value="4"/>
</dbReference>
<dbReference type="PROSITE" id="PS50894">
    <property type="entry name" value="HPT"/>
    <property type="match status" value="1"/>
</dbReference>
<evidence type="ECO:0000256" key="1">
    <source>
        <dbReference type="ARBA" id="ARBA00000085"/>
    </source>
</evidence>
<keyword evidence="10" id="KW-0067">ATP-binding</keyword>
<dbReference type="CDD" id="cd00088">
    <property type="entry name" value="HPT"/>
    <property type="match status" value="1"/>
</dbReference>
<dbReference type="Gene3D" id="3.30.565.10">
    <property type="entry name" value="Histidine kinase-like ATPase, C-terminal domain"/>
    <property type="match status" value="1"/>
</dbReference>
<feature type="domain" description="PAC" evidence="21">
    <location>
        <begin position="851"/>
        <end position="903"/>
    </location>
</feature>
<feature type="domain" description="Histidine kinase" evidence="18">
    <location>
        <begin position="921"/>
        <end position="1142"/>
    </location>
</feature>
<feature type="domain" description="PAS" evidence="20">
    <location>
        <begin position="359"/>
        <end position="430"/>
    </location>
</feature>
<dbReference type="CDD" id="cd00082">
    <property type="entry name" value="HisKA"/>
    <property type="match status" value="1"/>
</dbReference>
<keyword evidence="13" id="KW-0472">Membrane</keyword>
<dbReference type="GO" id="GO:0000155">
    <property type="term" value="F:phosphorelay sensor kinase activity"/>
    <property type="evidence" value="ECO:0007669"/>
    <property type="project" value="InterPro"/>
</dbReference>
<dbReference type="Pfam" id="PF08448">
    <property type="entry name" value="PAS_4"/>
    <property type="match status" value="1"/>
</dbReference>
<comment type="subcellular location">
    <subcellularLocation>
        <location evidence="2">Cell membrane</location>
        <topology evidence="2">Multi-pass membrane protein</topology>
    </subcellularLocation>
</comment>
<dbReference type="SMART" id="SM01079">
    <property type="entry name" value="CHASE"/>
    <property type="match status" value="1"/>
</dbReference>
<dbReference type="InterPro" id="IPR036890">
    <property type="entry name" value="HATPase_C_sf"/>
</dbReference>
<gene>
    <name evidence="24" type="ORF">E6Q69_01855</name>
</gene>
<dbReference type="FunFam" id="3.30.565.10:FF:000010">
    <property type="entry name" value="Sensor histidine kinase RcsC"/>
    <property type="match status" value="1"/>
</dbReference>
<reference evidence="24 25" key="1">
    <citation type="submission" date="2018-09" db="EMBL/GenBank/DDBJ databases">
        <title>Metagenome Assembled Genomes from an Advanced Water Purification Facility.</title>
        <authorList>
            <person name="Stamps B.W."/>
            <person name="Spear J.R."/>
        </authorList>
    </citation>
    <scope>NUCLEOTIDE SEQUENCE [LARGE SCALE GENOMIC DNA]</scope>
    <source>
        <strain evidence="24">Bin_52_1</strain>
    </source>
</reference>
<dbReference type="GO" id="GO:0005886">
    <property type="term" value="C:plasma membrane"/>
    <property type="evidence" value="ECO:0007669"/>
    <property type="project" value="UniProtKB-SubCell"/>
</dbReference>
<keyword evidence="7" id="KW-0812">Transmembrane</keyword>
<evidence type="ECO:0000256" key="11">
    <source>
        <dbReference type="ARBA" id="ARBA00022989"/>
    </source>
</evidence>
<evidence type="ECO:0000259" key="19">
    <source>
        <dbReference type="PROSITE" id="PS50110"/>
    </source>
</evidence>
<evidence type="ECO:0000256" key="8">
    <source>
        <dbReference type="ARBA" id="ARBA00022741"/>
    </source>
</evidence>
<dbReference type="EMBL" id="SSFO01000036">
    <property type="protein sequence ID" value="TXI35308.1"/>
    <property type="molecule type" value="Genomic_DNA"/>
</dbReference>
<organism evidence="24 25">
    <name type="scientific">Aquipseudomonas alcaligenes</name>
    <name type="common">Pseudomonas alcaligenes</name>
    <dbReference type="NCBI Taxonomy" id="43263"/>
    <lineage>
        <taxon>Bacteria</taxon>
        <taxon>Pseudomonadati</taxon>
        <taxon>Pseudomonadota</taxon>
        <taxon>Gammaproteobacteria</taxon>
        <taxon>Pseudomonadales</taxon>
        <taxon>Pseudomonadaceae</taxon>
        <taxon>Aquipseudomonas</taxon>
    </lineage>
</organism>
<dbReference type="PROSITE" id="PS50110">
    <property type="entry name" value="RESPONSE_REGULATORY"/>
    <property type="match status" value="2"/>
</dbReference>
<dbReference type="InterPro" id="IPR006189">
    <property type="entry name" value="CHASE_dom"/>
</dbReference>
<dbReference type="Pfam" id="PF00072">
    <property type="entry name" value="Response_reg"/>
    <property type="match status" value="2"/>
</dbReference>
<keyword evidence="11" id="KW-1133">Transmembrane helix</keyword>
<dbReference type="Gene3D" id="1.10.287.130">
    <property type="match status" value="1"/>
</dbReference>
<dbReference type="NCBIfam" id="TIGR00229">
    <property type="entry name" value="sensory_box"/>
    <property type="match status" value="3"/>
</dbReference>
<keyword evidence="8" id="KW-0547">Nucleotide-binding</keyword>
<dbReference type="GO" id="GO:0005524">
    <property type="term" value="F:ATP binding"/>
    <property type="evidence" value="ECO:0007669"/>
    <property type="project" value="UniProtKB-KW"/>
</dbReference>
<dbReference type="InterPro" id="IPR005467">
    <property type="entry name" value="His_kinase_dom"/>
</dbReference>
<dbReference type="EC" id="2.7.13.3" evidence="3"/>
<dbReference type="InterPro" id="IPR000014">
    <property type="entry name" value="PAS"/>
</dbReference>
<dbReference type="InterPro" id="IPR036641">
    <property type="entry name" value="HPT_dom_sf"/>
</dbReference>
<dbReference type="SMART" id="SM00086">
    <property type="entry name" value="PAC"/>
    <property type="match status" value="4"/>
</dbReference>
<dbReference type="Gene3D" id="3.40.50.2300">
    <property type="match status" value="2"/>
</dbReference>
<feature type="domain" description="PAS" evidence="20">
    <location>
        <begin position="646"/>
        <end position="716"/>
    </location>
</feature>
<evidence type="ECO:0000256" key="16">
    <source>
        <dbReference type="PROSITE-ProRule" id="PRU00110"/>
    </source>
</evidence>
<name>A0A5C7WFL2_AQUAC</name>
<feature type="domain" description="HPt" evidence="23">
    <location>
        <begin position="1456"/>
        <end position="1558"/>
    </location>
</feature>
<dbReference type="Gene3D" id="2.10.70.100">
    <property type="match status" value="1"/>
</dbReference>
<comment type="caution">
    <text evidence="24">The sequence shown here is derived from an EMBL/GenBank/DDBJ whole genome shotgun (WGS) entry which is preliminary data.</text>
</comment>
<feature type="modified residue" description="4-aspartylphosphate" evidence="17">
    <location>
        <position position="1214"/>
    </location>
</feature>
<dbReference type="CDD" id="cd00130">
    <property type="entry name" value="PAS"/>
    <property type="match status" value="4"/>
</dbReference>
<dbReference type="InterPro" id="IPR035965">
    <property type="entry name" value="PAS-like_dom_sf"/>
</dbReference>
<feature type="modified residue" description="4-aspartylphosphate" evidence="17">
    <location>
        <position position="1357"/>
    </location>
</feature>
<evidence type="ECO:0000259" key="23">
    <source>
        <dbReference type="PROSITE" id="PS50894"/>
    </source>
</evidence>
<dbReference type="InterPro" id="IPR003594">
    <property type="entry name" value="HATPase_dom"/>
</dbReference>
<feature type="domain" description="PAC" evidence="21">
    <location>
        <begin position="433"/>
        <end position="485"/>
    </location>
</feature>
<dbReference type="PROSITE" id="PS50112">
    <property type="entry name" value="PAS"/>
    <property type="match status" value="3"/>
</dbReference>
<evidence type="ECO:0000313" key="24">
    <source>
        <dbReference type="EMBL" id="TXI35308.1"/>
    </source>
</evidence>
<evidence type="ECO:0000256" key="17">
    <source>
        <dbReference type="PROSITE-ProRule" id="PRU00169"/>
    </source>
</evidence>
<evidence type="ECO:0000256" key="12">
    <source>
        <dbReference type="ARBA" id="ARBA00023012"/>
    </source>
</evidence>
<dbReference type="CDD" id="cd17546">
    <property type="entry name" value="REC_hyHK_CKI1_RcsC-like"/>
    <property type="match status" value="2"/>
</dbReference>
<dbReference type="SMART" id="SM00091">
    <property type="entry name" value="PAS"/>
    <property type="match status" value="4"/>
</dbReference>
<accession>A0A5C7WFL2</accession>
<dbReference type="PANTHER" id="PTHR45339">
    <property type="entry name" value="HYBRID SIGNAL TRANSDUCTION HISTIDINE KINASE J"/>
    <property type="match status" value="1"/>
</dbReference>
<dbReference type="SUPFAM" id="SSF47384">
    <property type="entry name" value="Homodimeric domain of signal transducing histidine kinase"/>
    <property type="match status" value="1"/>
</dbReference>
<dbReference type="InterPro" id="IPR042240">
    <property type="entry name" value="CHASE_sf"/>
</dbReference>
<dbReference type="SUPFAM" id="SSF52172">
    <property type="entry name" value="CheY-like"/>
    <property type="match status" value="2"/>
</dbReference>
<comment type="subunit">
    <text evidence="14">At low DSF concentrations, interacts with RpfF.</text>
</comment>
<dbReference type="Gene3D" id="1.20.120.160">
    <property type="entry name" value="HPT domain"/>
    <property type="match status" value="1"/>
</dbReference>
<feature type="domain" description="Response regulatory" evidence="19">
    <location>
        <begin position="1306"/>
        <end position="1424"/>
    </location>
</feature>
<comment type="catalytic activity">
    <reaction evidence="1">
        <text>ATP + protein L-histidine = ADP + protein N-phospho-L-histidine.</text>
        <dbReference type="EC" id="2.7.13.3"/>
    </reaction>
</comment>
<dbReference type="Pfam" id="PF00512">
    <property type="entry name" value="HisKA"/>
    <property type="match status" value="1"/>
</dbReference>
<dbReference type="SMART" id="SM00387">
    <property type="entry name" value="HATPase_c"/>
    <property type="match status" value="1"/>
</dbReference>
<evidence type="ECO:0000259" key="20">
    <source>
        <dbReference type="PROSITE" id="PS50112"/>
    </source>
</evidence>
<dbReference type="PROSITE" id="PS50839">
    <property type="entry name" value="CHASE"/>
    <property type="match status" value="1"/>
</dbReference>
<dbReference type="CDD" id="cd16922">
    <property type="entry name" value="HATPase_EvgS-ArcB-TorS-like"/>
    <property type="match status" value="1"/>
</dbReference>
<evidence type="ECO:0000256" key="4">
    <source>
        <dbReference type="ARBA" id="ARBA00022475"/>
    </source>
</evidence>
<dbReference type="Pfam" id="PF13426">
    <property type="entry name" value="PAS_9"/>
    <property type="match status" value="2"/>
</dbReference>
<dbReference type="FunFam" id="1.10.287.130:FF:000002">
    <property type="entry name" value="Two-component osmosensing histidine kinase"/>
    <property type="match status" value="1"/>
</dbReference>
<evidence type="ECO:0000256" key="15">
    <source>
        <dbReference type="ARBA" id="ARBA00068150"/>
    </source>
</evidence>
<dbReference type="SMART" id="SM00448">
    <property type="entry name" value="REC"/>
    <property type="match status" value="2"/>
</dbReference>
<feature type="modified residue" description="Phosphohistidine" evidence="16">
    <location>
        <position position="1495"/>
    </location>
</feature>
<dbReference type="Pfam" id="PF01627">
    <property type="entry name" value="Hpt"/>
    <property type="match status" value="1"/>
</dbReference>
<dbReference type="InterPro" id="IPR001789">
    <property type="entry name" value="Sig_transdc_resp-reg_receiver"/>
</dbReference>
<dbReference type="SMART" id="SM00388">
    <property type="entry name" value="HisKA"/>
    <property type="match status" value="1"/>
</dbReference>
<dbReference type="InterPro" id="IPR011006">
    <property type="entry name" value="CheY-like_superfamily"/>
</dbReference>
<dbReference type="PRINTS" id="PR00344">
    <property type="entry name" value="BCTRLSENSOR"/>
</dbReference>
<evidence type="ECO:0000256" key="14">
    <source>
        <dbReference type="ARBA" id="ARBA00064003"/>
    </source>
</evidence>
<dbReference type="Pfam" id="PF02518">
    <property type="entry name" value="HATPase_c"/>
    <property type="match status" value="1"/>
</dbReference>
<keyword evidence="5 17" id="KW-0597">Phosphoprotein</keyword>
<feature type="domain" description="PAC" evidence="21">
    <location>
        <begin position="593"/>
        <end position="645"/>
    </location>
</feature>
<dbReference type="InterPro" id="IPR013656">
    <property type="entry name" value="PAS_4"/>
</dbReference>
<evidence type="ECO:0000259" key="18">
    <source>
        <dbReference type="PROSITE" id="PS50109"/>
    </source>
</evidence>
<dbReference type="SUPFAM" id="SSF47226">
    <property type="entry name" value="Histidine-containing phosphotransfer domain, HPT domain"/>
    <property type="match status" value="1"/>
</dbReference>
<evidence type="ECO:0000256" key="7">
    <source>
        <dbReference type="ARBA" id="ARBA00022692"/>
    </source>
</evidence>
<evidence type="ECO:0000256" key="3">
    <source>
        <dbReference type="ARBA" id="ARBA00012438"/>
    </source>
</evidence>
<feature type="domain" description="Response regulatory" evidence="19">
    <location>
        <begin position="1160"/>
        <end position="1284"/>
    </location>
</feature>
<proteinExistence type="predicted"/>
<dbReference type="SUPFAM" id="SSF55874">
    <property type="entry name" value="ATPase domain of HSP90 chaperone/DNA topoisomerase II/histidine kinase"/>
    <property type="match status" value="1"/>
</dbReference>
<dbReference type="Pfam" id="PF08447">
    <property type="entry name" value="PAS_3"/>
    <property type="match status" value="1"/>
</dbReference>
<keyword evidence="9" id="KW-0418">Kinase</keyword>
<sequence>MLQAAAGSFLPRRFALHSLWVAPSPRLRVILTLLGGTLLTLLAADVLQRANRQQASEALEAATLRTADRVIERFRLYQYGLRGVRGAVLASGEHGTSRELFLRYSKTRSIAEEFPGARGFGFVRRVAVAQQQAFLDQARRDGKPDFAIRQLSPHPGERFVIQYIEPLAGNQASVGLDIASEDNRREAALAAMRSGEARLTRPITLVQAAGKPLQSFLILLPIYRDAQTPASPQERELQLFGWSYAPLLTEEVLQGLELDSERLHLRLHDITDSGRHEAFYESRSASEAAPEIMRHSLQRDIYGRRWQIELVAYPAFIKQLHQTTPQQVALIGATLTLLLAALLGVLGVSRQRRLQILQEQARLAAIVESSSDGIIGQALDGRILSWNQGAQRIFGHSAEQALGRTFAELTLPAERSAEEADNLRRVAGGESIHDFDVRLLSREARWLDLSVSSSPIRDERGTVVGVSKTVRDISAQKAAEAQILQLNASLEGQVAERTRALNELNVLLGNVLNSASQVAIIATDPQGLITVFNRGAERLLGYSAREMVGQQTPASIHLPEEIAAHGAELSQRYAQRIEGFRAFVHVPEQEGVETREWTYVRKDGSRFPVTLVVTAMRDDDGELLGYLGIALDITQRKAAEQRLAESLETTRAVLDTAVNPVLTFDEQGRILSGNPAALTAFDYSAEALLKHNIDELLAAQSRAAFASLVEGYIKDAGPGGQHVLELWGLRGDGGEFPIQLSIGAMQAAGRRRLVCVITDLTQQLALRREALAVRDQLLLAAEVAELGIWSWTLADNRLHWNARMFELYDQPATLGERGLLAYAHWRERVHPEDFQATEAKLQAAVAGEAVYDPVFRILRPDGQVLYIQAGAQVERDAEGNPLKVTGINRDITAQLELESRLREAKEQADAASAAKSAFLANMSHEIRTPMNAVLGMLQLVQATELNPRQLDYVQKAHGAAQSLLGLLNDILDFSKIEAGKLQLDLHRFELEPLLRDLAVVLAGNQGQKDIEVMFDLDAELPSALVGDSLRLQQVLINLAGNALKFTQQGQVVVSLRQLRRDARRVALRVAVSDTGIGISPEQLTRIFDGFTQAEASTTRRFGGTGLGLVICKRLIELMGGELRVESQVGEGSRFWFDIELEVAEQASLRSACNALDANLRLLIADDNAVAGELLLRTAHSLGWQAEWVAGGQQALARIDESIRQGQPFDMVLMDWRMPDLDGLSAAQLIGERASDGAMPLVVMITAHGREVLADRYQEGRAPFSGFLTKPVTPQQLAAAVQRALDGQQAVAAVAPRDPSQRLAGLRLLVVEDNMLNRQVAAELLAGEGAEVSLAEGGLEGVEKVRCGQPPFDAVLMDIQMPDIDGLEATRRIRQLAGGLDLPIIAMTANAAKTDREACLAAGMNDHVGKPIDLQQLVVTLLQWTGRGAAPAPAQQEGRVAGLVEDERSILARFGGNLDLLRRMLHNFQPELSRQLERLLDLAERGELQGVLLVLHTLKGSAGTMGASAFATRVAVLERQLKQAGAEEAVELLGQLDWAELPVLLQQSVAALQQLFAPASEIRSAMPEPMAAANWWQELRELCGLLERGDLQAIERAEALDMQVPAALRQAFAPFRQAVEALDFTQALTLGRDLLNQAPGG</sequence>
<evidence type="ECO:0000256" key="6">
    <source>
        <dbReference type="ARBA" id="ARBA00022679"/>
    </source>
</evidence>
<dbReference type="InterPro" id="IPR000700">
    <property type="entry name" value="PAS-assoc_C"/>
</dbReference>
<evidence type="ECO:0000256" key="10">
    <source>
        <dbReference type="ARBA" id="ARBA00022840"/>
    </source>
</evidence>
<dbReference type="InterPro" id="IPR001610">
    <property type="entry name" value="PAC"/>
</dbReference>
<dbReference type="SUPFAM" id="SSF55785">
    <property type="entry name" value="PYP-like sensor domain (PAS domain)"/>
    <property type="match status" value="4"/>
</dbReference>
<keyword evidence="12" id="KW-0902">Two-component regulatory system</keyword>
<evidence type="ECO:0000256" key="2">
    <source>
        <dbReference type="ARBA" id="ARBA00004651"/>
    </source>
</evidence>
<dbReference type="Gene3D" id="3.30.450.350">
    <property type="entry name" value="CHASE domain"/>
    <property type="match status" value="1"/>
</dbReference>
<dbReference type="PROSITE" id="PS50109">
    <property type="entry name" value="HIS_KIN"/>
    <property type="match status" value="1"/>
</dbReference>
<dbReference type="InterPro" id="IPR003661">
    <property type="entry name" value="HisK_dim/P_dom"/>
</dbReference>
<dbReference type="PANTHER" id="PTHR45339:SF1">
    <property type="entry name" value="HYBRID SIGNAL TRANSDUCTION HISTIDINE KINASE J"/>
    <property type="match status" value="1"/>
</dbReference>
<dbReference type="Proteomes" id="UP000321110">
    <property type="component" value="Unassembled WGS sequence"/>
</dbReference>